<reference evidence="1 2" key="1">
    <citation type="journal article" date="2012" name="J. Bacteriol.">
        <title>Draft Genome Sequence Determination for Cystic Fibrosis and Chronic Granulomatous Disease Burkholderia multivorans Isolates.</title>
        <authorList>
            <person name="Varga J.J."/>
            <person name="Losada L."/>
            <person name="Zelazny A.M."/>
            <person name="Brinkac L."/>
            <person name="Harkins D."/>
            <person name="Radune D."/>
            <person name="Hostetler J."/>
            <person name="Sampaio E.P."/>
            <person name="Ronning C.M."/>
            <person name="Nierman W.C."/>
            <person name="Greenberg D.E."/>
            <person name="Holland S.M."/>
            <person name="Goldberg J.B."/>
        </authorList>
    </citation>
    <scope>NUCLEOTIDE SEQUENCE [LARGE SCALE GENOMIC DNA]</scope>
    <source>
        <strain evidence="1 2">CGD2</strain>
    </source>
</reference>
<proteinExistence type="predicted"/>
<dbReference type="Proteomes" id="UP000004535">
    <property type="component" value="Unassembled WGS sequence"/>
</dbReference>
<sequence length="54" mass="6075">MPNRGNVLDTDRSCASDIECQRKLIDTRLWYKRDVGETLAAGRYDRAGRGSASE</sequence>
<accession>B9BNE3</accession>
<evidence type="ECO:0000313" key="1">
    <source>
        <dbReference type="EMBL" id="EEE08153.1"/>
    </source>
</evidence>
<dbReference type="EMBL" id="ACFC01000003">
    <property type="protein sequence ID" value="EEE08153.1"/>
    <property type="molecule type" value="Genomic_DNA"/>
</dbReference>
<dbReference type="AlphaFoldDB" id="B9BNE3"/>
<gene>
    <name evidence="1" type="ORF">BURMUCGD2_2373</name>
</gene>
<organism evidence="1 2">
    <name type="scientific">Burkholderia multivorans CGD2</name>
    <dbReference type="NCBI Taxonomy" id="513052"/>
    <lineage>
        <taxon>Bacteria</taxon>
        <taxon>Pseudomonadati</taxon>
        <taxon>Pseudomonadota</taxon>
        <taxon>Betaproteobacteria</taxon>
        <taxon>Burkholderiales</taxon>
        <taxon>Burkholderiaceae</taxon>
        <taxon>Burkholderia</taxon>
        <taxon>Burkholderia cepacia complex</taxon>
    </lineage>
</organism>
<protein>
    <submittedName>
        <fullName evidence="1">Uncharacterized protein</fullName>
    </submittedName>
</protein>
<comment type="caution">
    <text evidence="1">The sequence shown here is derived from an EMBL/GenBank/DDBJ whole genome shotgun (WGS) entry which is preliminary data.</text>
</comment>
<evidence type="ECO:0000313" key="2">
    <source>
        <dbReference type="Proteomes" id="UP000004535"/>
    </source>
</evidence>
<name>B9BNE3_9BURK</name>